<dbReference type="AlphaFoldDB" id="A0A9P7T035"/>
<dbReference type="GO" id="GO:0045144">
    <property type="term" value="P:meiotic sister chromatid segregation"/>
    <property type="evidence" value="ECO:0007669"/>
    <property type="project" value="TreeGrafter"/>
</dbReference>
<keyword evidence="1" id="KW-0175">Coiled coil</keyword>
<feature type="compositionally biased region" description="Polar residues" evidence="2">
    <location>
        <begin position="31"/>
        <end position="47"/>
    </location>
</feature>
<feature type="coiled-coil region" evidence="1">
    <location>
        <begin position="266"/>
        <end position="314"/>
    </location>
</feature>
<comment type="caution">
    <text evidence="4">The sequence shown here is derived from an EMBL/GenBank/DDBJ whole genome shotgun (WGS) entry which is preliminary data.</text>
</comment>
<feature type="compositionally biased region" description="Polar residues" evidence="2">
    <location>
        <begin position="85"/>
        <end position="97"/>
    </location>
</feature>
<evidence type="ECO:0000313" key="4">
    <source>
        <dbReference type="EMBL" id="KAG6018319.1"/>
    </source>
</evidence>
<organism evidence="4 5">
    <name type="scientific">Claviceps pusilla</name>
    <dbReference type="NCBI Taxonomy" id="123648"/>
    <lineage>
        <taxon>Eukaryota</taxon>
        <taxon>Fungi</taxon>
        <taxon>Dikarya</taxon>
        <taxon>Ascomycota</taxon>
        <taxon>Pezizomycotina</taxon>
        <taxon>Sordariomycetes</taxon>
        <taxon>Hypocreomycetidae</taxon>
        <taxon>Hypocreales</taxon>
        <taxon>Clavicipitaceae</taxon>
        <taxon>Claviceps</taxon>
    </lineage>
</organism>
<evidence type="ECO:0000313" key="5">
    <source>
        <dbReference type="Proteomes" id="UP000748025"/>
    </source>
</evidence>
<reference evidence="4" key="1">
    <citation type="journal article" date="2020" name="bioRxiv">
        <title>Whole genome comparisons of ergot fungi reveals the divergence and evolution of species within the genus Claviceps are the result of varying mechanisms driving genome evolution and host range expansion.</title>
        <authorList>
            <person name="Wyka S.A."/>
            <person name="Mondo S.J."/>
            <person name="Liu M."/>
            <person name="Dettman J."/>
            <person name="Nalam V."/>
            <person name="Broders K.D."/>
        </authorList>
    </citation>
    <scope>NUCLEOTIDE SEQUENCE</scope>
    <source>
        <strain evidence="4">CCC 602</strain>
    </source>
</reference>
<feature type="region of interest" description="Disordered" evidence="2">
    <location>
        <begin position="178"/>
        <end position="200"/>
    </location>
</feature>
<dbReference type="Pfam" id="PF12539">
    <property type="entry name" value="Csm1"/>
    <property type="match status" value="1"/>
</dbReference>
<feature type="compositionally biased region" description="Polar residues" evidence="2">
    <location>
        <begin position="185"/>
        <end position="194"/>
    </location>
</feature>
<dbReference type="GO" id="GO:1990644">
    <property type="term" value="F:microtubule site clamp"/>
    <property type="evidence" value="ECO:0007669"/>
    <property type="project" value="TreeGrafter"/>
</dbReference>
<protein>
    <recommendedName>
        <fullName evidence="3">Monopolin complex subunit Csm1/Pcs1 C-terminal domain-containing protein</fullName>
    </recommendedName>
</protein>
<accession>A0A9P7T035</accession>
<dbReference type="GO" id="GO:0033551">
    <property type="term" value="C:monopolin complex"/>
    <property type="evidence" value="ECO:0007669"/>
    <property type="project" value="InterPro"/>
</dbReference>
<feature type="region of interest" description="Disordered" evidence="2">
    <location>
        <begin position="31"/>
        <end position="139"/>
    </location>
</feature>
<dbReference type="Proteomes" id="UP000748025">
    <property type="component" value="Unassembled WGS sequence"/>
</dbReference>
<dbReference type="CDD" id="cd23787">
    <property type="entry name" value="RWD_CSM1"/>
    <property type="match status" value="1"/>
</dbReference>
<keyword evidence="5" id="KW-1185">Reference proteome</keyword>
<dbReference type="GO" id="GO:0051315">
    <property type="term" value="P:attachment of mitotic spindle microtubules to kinetochore"/>
    <property type="evidence" value="ECO:0007669"/>
    <property type="project" value="TreeGrafter"/>
</dbReference>
<evidence type="ECO:0000256" key="1">
    <source>
        <dbReference type="SAM" id="Coils"/>
    </source>
</evidence>
<evidence type="ECO:0000259" key="3">
    <source>
        <dbReference type="Pfam" id="PF12539"/>
    </source>
</evidence>
<dbReference type="GO" id="GO:0005730">
    <property type="term" value="C:nucleolus"/>
    <property type="evidence" value="ECO:0007669"/>
    <property type="project" value="TreeGrafter"/>
</dbReference>
<name>A0A9P7T035_9HYPO</name>
<dbReference type="Gene3D" id="3.90.1150.80">
    <property type="match status" value="1"/>
</dbReference>
<proteinExistence type="predicted"/>
<dbReference type="InterPro" id="IPR020981">
    <property type="entry name" value="Csm1/Pcs1_C"/>
</dbReference>
<sequence length="450" mass="49156">MPPPPRAAGGFASLIMSDSEPDFDDVATLTVTQSRGNDQKLSTGNNQRHMDGSIRVTKSAKCPARSHGGLKRAGQPAMKRELSTDKANNSSLTSVPSCNDMPPAKSASHNSGSLVTKDGWSRHNHKGARRATDKSEYTGDPAHFIEETMTHDDDSQLQDIEHCLDAVKYSKSSQEVVRSRDVEVSNPTSSSDTGQLVVGKQSDELRERYNALEARHVQLREVGVKAAESNFERLKRQSMETAAASTILISELKAELALQSDVMKHNEQLGRQLAHSRANVDELEKTISDLTASLAKAKSEIQSLSAKLGAMKAVEVAMKAPTSMAKTVFGGAKSTSSGALLAAQAKEDLYSDLTGLIVRGTNQINGETVFDCIQTGRNGTLHFKLALEAGEDPEKYDDIQFTYRPQLDSERDHDLVMVLPDYLVEEITFTRTQASNFYGKLNRSLTERVN</sequence>
<dbReference type="GO" id="GO:0072686">
    <property type="term" value="C:mitotic spindle"/>
    <property type="evidence" value="ECO:0007669"/>
    <property type="project" value="TreeGrafter"/>
</dbReference>
<dbReference type="InterPro" id="IPR038608">
    <property type="entry name" value="Csm1/Pcs1_C_sf"/>
</dbReference>
<dbReference type="PANTHER" id="PTHR28006">
    <property type="entry name" value="MONOPOLIN COMPLEX SUBUNIT CSM1"/>
    <property type="match status" value="1"/>
</dbReference>
<gene>
    <name evidence="4" type="ORF">E4U43_003958</name>
</gene>
<feature type="compositionally biased region" description="Basic and acidic residues" evidence="2">
    <location>
        <begin position="130"/>
        <end position="139"/>
    </location>
</feature>
<dbReference type="InterPro" id="IPR040349">
    <property type="entry name" value="Csm1/Pcs1"/>
</dbReference>
<dbReference type="OrthoDB" id="2431049at2759"/>
<dbReference type="PANTHER" id="PTHR28006:SF1">
    <property type="entry name" value="MONOPOLIN COMPLEX SUBUNIT CSM1"/>
    <property type="match status" value="1"/>
</dbReference>
<dbReference type="GO" id="GO:0034506">
    <property type="term" value="C:chromosome, centromeric core domain"/>
    <property type="evidence" value="ECO:0007669"/>
    <property type="project" value="TreeGrafter"/>
</dbReference>
<dbReference type="FunFam" id="3.90.1150.80:FF:000001">
    <property type="entry name" value="Chromosome segregation protein (Pcs1)"/>
    <property type="match status" value="1"/>
</dbReference>
<dbReference type="EMBL" id="SRPW01000026">
    <property type="protein sequence ID" value="KAG6018319.1"/>
    <property type="molecule type" value="Genomic_DNA"/>
</dbReference>
<feature type="domain" description="Monopolin complex subunit Csm1/Pcs1 C-terminal" evidence="3">
    <location>
        <begin position="344"/>
        <end position="431"/>
    </location>
</feature>
<evidence type="ECO:0000256" key="2">
    <source>
        <dbReference type="SAM" id="MobiDB-lite"/>
    </source>
</evidence>